<dbReference type="GO" id="GO:0071782">
    <property type="term" value="C:endoplasmic reticulum tubular network"/>
    <property type="evidence" value="ECO:0007669"/>
    <property type="project" value="TreeGrafter"/>
</dbReference>
<dbReference type="AlphaFoldDB" id="A0A9D3Z150"/>
<dbReference type="EMBL" id="JAIWYP010000014">
    <property type="protein sequence ID" value="KAH3708224.1"/>
    <property type="molecule type" value="Genomic_DNA"/>
</dbReference>
<dbReference type="GO" id="GO:0008017">
    <property type="term" value="F:microtubule binding"/>
    <property type="evidence" value="ECO:0007669"/>
    <property type="project" value="TreeGrafter"/>
</dbReference>
<proteinExistence type="inferred from homology"/>
<dbReference type="PANTHER" id="PTHR12300">
    <property type="entry name" value="HVA22-LIKE PROTEINS"/>
    <property type="match status" value="1"/>
</dbReference>
<accession>A0A9D3Z150</accession>
<feature type="region of interest" description="Disordered" evidence="2">
    <location>
        <begin position="93"/>
        <end position="116"/>
    </location>
</feature>
<reference evidence="3" key="1">
    <citation type="journal article" date="2019" name="bioRxiv">
        <title>The Genome of the Zebra Mussel, Dreissena polymorpha: A Resource for Invasive Species Research.</title>
        <authorList>
            <person name="McCartney M.A."/>
            <person name="Auch B."/>
            <person name="Kono T."/>
            <person name="Mallez S."/>
            <person name="Zhang Y."/>
            <person name="Obille A."/>
            <person name="Becker A."/>
            <person name="Abrahante J.E."/>
            <person name="Garbe J."/>
            <person name="Badalamenti J.P."/>
            <person name="Herman A."/>
            <person name="Mangelson H."/>
            <person name="Liachko I."/>
            <person name="Sullivan S."/>
            <person name="Sone E.D."/>
            <person name="Koren S."/>
            <person name="Silverstein K.A.T."/>
            <person name="Beckman K.B."/>
            <person name="Gohl D.M."/>
        </authorList>
    </citation>
    <scope>NUCLEOTIDE SEQUENCE</scope>
    <source>
        <strain evidence="3">Duluth1</strain>
        <tissue evidence="3">Whole animal</tissue>
    </source>
</reference>
<evidence type="ECO:0000256" key="2">
    <source>
        <dbReference type="SAM" id="MobiDB-lite"/>
    </source>
</evidence>
<sequence length="251" mass="29477">LPFYYEVKIIFVFWLLSPITRGSSFIYRKFIHPQLNKHEKEIDEAIAQARTKGYRTLMTLGHKGLTYAHEVVVSTAIKGQSTLIEQMKKSFSTNDLRVHESRPPTDDTDGLPYIDDSDEDFECLDQHFYENRLRSDNQEISRREKQDRQEKALQRRPLSRSNSDAADHRPRKARPSSGLSRLEEVEHENSMATESRGSDEEFSETYTEEVVYFQPLPKKMDKHYTQKDVKSDPYATLPRTRSRHRPRLNQP</sequence>
<feature type="compositionally biased region" description="Basic residues" evidence="2">
    <location>
        <begin position="240"/>
        <end position="251"/>
    </location>
</feature>
<comment type="similarity">
    <text evidence="1">Belongs to the DP1 family.</text>
</comment>
<feature type="region of interest" description="Disordered" evidence="2">
    <location>
        <begin position="134"/>
        <end position="206"/>
    </location>
</feature>
<dbReference type="InterPro" id="IPR004345">
    <property type="entry name" value="TB2_DP1_HVA22"/>
</dbReference>
<evidence type="ECO:0000313" key="4">
    <source>
        <dbReference type="Proteomes" id="UP000828390"/>
    </source>
</evidence>
<feature type="compositionally biased region" description="Basic and acidic residues" evidence="2">
    <location>
        <begin position="134"/>
        <end position="153"/>
    </location>
</feature>
<feature type="non-terminal residue" evidence="3">
    <location>
        <position position="251"/>
    </location>
</feature>
<comment type="subcellular location">
    <subcellularLocation>
        <location evidence="1">Membrane</location>
        <topology evidence="1">Multi-pass membrane protein</topology>
    </subcellularLocation>
</comment>
<feature type="region of interest" description="Disordered" evidence="2">
    <location>
        <begin position="218"/>
        <end position="251"/>
    </location>
</feature>
<feature type="compositionally biased region" description="Basic and acidic residues" evidence="2">
    <location>
        <begin position="96"/>
        <end position="105"/>
    </location>
</feature>
<dbReference type="Proteomes" id="UP000828390">
    <property type="component" value="Unassembled WGS sequence"/>
</dbReference>
<dbReference type="Pfam" id="PF03134">
    <property type="entry name" value="TB2_DP1_HVA22"/>
    <property type="match status" value="1"/>
</dbReference>
<dbReference type="GO" id="GO:0071786">
    <property type="term" value="P:endoplasmic reticulum tubular network organization"/>
    <property type="evidence" value="ECO:0007669"/>
    <property type="project" value="TreeGrafter"/>
</dbReference>
<evidence type="ECO:0000313" key="3">
    <source>
        <dbReference type="EMBL" id="KAH3708224.1"/>
    </source>
</evidence>
<keyword evidence="4" id="KW-1185">Reference proteome</keyword>
<comment type="caution">
    <text evidence="3">The sequence shown here is derived from an EMBL/GenBank/DDBJ whole genome shotgun (WGS) entry which is preliminary data.</text>
</comment>
<name>A0A9D3Z150_DREPO</name>
<dbReference type="GO" id="GO:0005789">
    <property type="term" value="C:endoplasmic reticulum membrane"/>
    <property type="evidence" value="ECO:0007669"/>
    <property type="project" value="TreeGrafter"/>
</dbReference>
<gene>
    <name evidence="3" type="ORF">DPMN_067668</name>
</gene>
<dbReference type="GO" id="GO:0005881">
    <property type="term" value="C:cytoplasmic microtubule"/>
    <property type="evidence" value="ECO:0007669"/>
    <property type="project" value="TreeGrafter"/>
</dbReference>
<organism evidence="3 4">
    <name type="scientific">Dreissena polymorpha</name>
    <name type="common">Zebra mussel</name>
    <name type="synonym">Mytilus polymorpha</name>
    <dbReference type="NCBI Taxonomy" id="45954"/>
    <lineage>
        <taxon>Eukaryota</taxon>
        <taxon>Metazoa</taxon>
        <taxon>Spiralia</taxon>
        <taxon>Lophotrochozoa</taxon>
        <taxon>Mollusca</taxon>
        <taxon>Bivalvia</taxon>
        <taxon>Autobranchia</taxon>
        <taxon>Heteroconchia</taxon>
        <taxon>Euheterodonta</taxon>
        <taxon>Imparidentia</taxon>
        <taxon>Neoheterodontei</taxon>
        <taxon>Myida</taxon>
        <taxon>Dreissenoidea</taxon>
        <taxon>Dreissenidae</taxon>
        <taxon>Dreissena</taxon>
    </lineage>
</organism>
<dbReference type="PANTHER" id="PTHR12300:SF117">
    <property type="entry name" value="LP05237P-RELATED"/>
    <property type="match status" value="1"/>
</dbReference>
<protein>
    <recommendedName>
        <fullName evidence="1">Receptor expression-enhancing protein</fullName>
    </recommendedName>
</protein>
<feature type="compositionally biased region" description="Basic and acidic residues" evidence="2">
    <location>
        <begin position="218"/>
        <end position="231"/>
    </location>
</feature>
<evidence type="ECO:0000256" key="1">
    <source>
        <dbReference type="RuleBase" id="RU362006"/>
    </source>
</evidence>
<reference evidence="3" key="2">
    <citation type="submission" date="2020-11" db="EMBL/GenBank/DDBJ databases">
        <authorList>
            <person name="McCartney M.A."/>
            <person name="Auch B."/>
            <person name="Kono T."/>
            <person name="Mallez S."/>
            <person name="Becker A."/>
            <person name="Gohl D.M."/>
            <person name="Silverstein K.A.T."/>
            <person name="Koren S."/>
            <person name="Bechman K.B."/>
            <person name="Herman A."/>
            <person name="Abrahante J.E."/>
            <person name="Garbe J."/>
        </authorList>
    </citation>
    <scope>NUCLEOTIDE SEQUENCE</scope>
    <source>
        <strain evidence="3">Duluth1</strain>
        <tissue evidence="3">Whole animal</tissue>
    </source>
</reference>